<dbReference type="Proteomes" id="UP000076858">
    <property type="component" value="Unassembled WGS sequence"/>
</dbReference>
<keyword evidence="3" id="KW-1185">Reference proteome</keyword>
<keyword evidence="1" id="KW-1133">Transmembrane helix</keyword>
<evidence type="ECO:0000256" key="1">
    <source>
        <dbReference type="SAM" id="Phobius"/>
    </source>
</evidence>
<reference evidence="2 3" key="1">
    <citation type="submission" date="2016-03" db="EMBL/GenBank/DDBJ databases">
        <title>EvidentialGene: Evidence-directed Construction of Genes on Genomes.</title>
        <authorList>
            <person name="Gilbert D.G."/>
            <person name="Choi J.-H."/>
            <person name="Mockaitis K."/>
            <person name="Colbourne J."/>
            <person name="Pfrender M."/>
        </authorList>
    </citation>
    <scope>NUCLEOTIDE SEQUENCE [LARGE SCALE GENOMIC DNA]</scope>
    <source>
        <strain evidence="2 3">Xinb3</strain>
        <tissue evidence="2">Complete organism</tissue>
    </source>
</reference>
<name>A0A162PYP8_9CRUS</name>
<gene>
    <name evidence="2" type="ORF">APZ42_014366</name>
</gene>
<keyword evidence="1" id="KW-0812">Transmembrane</keyword>
<protein>
    <submittedName>
        <fullName evidence="2">Uncharacterized protein</fullName>
    </submittedName>
</protein>
<evidence type="ECO:0000313" key="3">
    <source>
        <dbReference type="Proteomes" id="UP000076858"/>
    </source>
</evidence>
<accession>A0A162PYP8</accession>
<dbReference type="EMBL" id="LRGB01000391">
    <property type="protein sequence ID" value="KZS19258.1"/>
    <property type="molecule type" value="Genomic_DNA"/>
</dbReference>
<evidence type="ECO:0000313" key="2">
    <source>
        <dbReference type="EMBL" id="KZS19258.1"/>
    </source>
</evidence>
<comment type="caution">
    <text evidence="2">The sequence shown here is derived from an EMBL/GenBank/DDBJ whole genome shotgun (WGS) entry which is preliminary data.</text>
</comment>
<keyword evidence="1" id="KW-0472">Membrane</keyword>
<sequence length="46" mass="5298">MPLAPAFRERMRWKMALPVGPGVRGMYFVMNLSFSFMYLEALLQGS</sequence>
<proteinExistence type="predicted"/>
<dbReference type="AlphaFoldDB" id="A0A162PYP8"/>
<feature type="transmembrane region" description="Helical" evidence="1">
    <location>
        <begin position="21"/>
        <end position="39"/>
    </location>
</feature>
<organism evidence="2 3">
    <name type="scientific">Daphnia magna</name>
    <dbReference type="NCBI Taxonomy" id="35525"/>
    <lineage>
        <taxon>Eukaryota</taxon>
        <taxon>Metazoa</taxon>
        <taxon>Ecdysozoa</taxon>
        <taxon>Arthropoda</taxon>
        <taxon>Crustacea</taxon>
        <taxon>Branchiopoda</taxon>
        <taxon>Diplostraca</taxon>
        <taxon>Cladocera</taxon>
        <taxon>Anomopoda</taxon>
        <taxon>Daphniidae</taxon>
        <taxon>Daphnia</taxon>
    </lineage>
</organism>